<evidence type="ECO:0000313" key="2">
    <source>
        <dbReference type="Proteomes" id="UP000244184"/>
    </source>
</evidence>
<reference evidence="1 2" key="1">
    <citation type="submission" date="2018-03" db="EMBL/GenBank/DDBJ databases">
        <title>Genome sequence of Paenibacillus elgii strain AC13 an antimicrobial compound producing bacteria.</title>
        <authorList>
            <person name="Kurokawa A.S."/>
            <person name="Araujo J.F."/>
            <person name="Costa R.A."/>
            <person name="Ortega D.B."/>
            <person name="Pires A.S."/>
            <person name="Pappas G.J.Jr."/>
            <person name="Franco O.L."/>
            <person name="Barreto C."/>
            <person name="Magalhaes B.S."/>
            <person name="Kruger R.H."/>
        </authorList>
    </citation>
    <scope>NUCLEOTIDE SEQUENCE [LARGE SCALE GENOMIC DNA]</scope>
    <source>
        <strain evidence="1 2">AC13</strain>
    </source>
</reference>
<comment type="caution">
    <text evidence="1">The sequence shown here is derived from an EMBL/GenBank/DDBJ whole genome shotgun (WGS) entry which is preliminary data.</text>
</comment>
<protein>
    <submittedName>
        <fullName evidence="1">Uncharacterized protein</fullName>
    </submittedName>
</protein>
<evidence type="ECO:0000313" key="1">
    <source>
        <dbReference type="EMBL" id="PUA36746.1"/>
    </source>
</evidence>
<proteinExistence type="predicted"/>
<dbReference type="InterPro" id="IPR012349">
    <property type="entry name" value="Split_barrel_FMN-bd"/>
</dbReference>
<dbReference type="Gene3D" id="2.30.110.10">
    <property type="entry name" value="Electron Transport, Fmn-binding Protein, Chain A"/>
    <property type="match status" value="1"/>
</dbReference>
<dbReference type="SUPFAM" id="SSF50475">
    <property type="entry name" value="FMN-binding split barrel"/>
    <property type="match status" value="1"/>
</dbReference>
<accession>A0A2T6FXW4</accession>
<dbReference type="AlphaFoldDB" id="A0A2T6FXW4"/>
<organism evidence="1 2">
    <name type="scientific">Paenibacillus elgii</name>
    <dbReference type="NCBI Taxonomy" id="189691"/>
    <lineage>
        <taxon>Bacteria</taxon>
        <taxon>Bacillati</taxon>
        <taxon>Bacillota</taxon>
        <taxon>Bacilli</taxon>
        <taxon>Bacillales</taxon>
        <taxon>Paenibacillaceae</taxon>
        <taxon>Paenibacillus</taxon>
    </lineage>
</organism>
<dbReference type="Proteomes" id="UP000244184">
    <property type="component" value="Unassembled WGS sequence"/>
</dbReference>
<sequence>MPSVLEAPIAFELKLDRIIPVGGDHPVLGIVERVQVDSSANAGNYKTAAELWKLLESMAGNYAGLTSTFSIDPRNRQE</sequence>
<name>A0A2T6FXW4_9BACL</name>
<dbReference type="RefSeq" id="WP_108533786.1">
    <property type="nucleotide sequence ID" value="NZ_PYHP01000069.1"/>
</dbReference>
<dbReference type="EMBL" id="PYHP01000069">
    <property type="protein sequence ID" value="PUA36746.1"/>
    <property type="molecule type" value="Genomic_DNA"/>
</dbReference>
<gene>
    <name evidence="1" type="ORF">C8Z91_25590</name>
</gene>